<dbReference type="InterPro" id="IPR046230">
    <property type="entry name" value="DUF6263"/>
</dbReference>
<protein>
    <recommendedName>
        <fullName evidence="4">DUF4412 domain-containing protein</fullName>
    </recommendedName>
</protein>
<keyword evidence="3" id="KW-1185">Reference proteome</keyword>
<organism evidence="2 3">
    <name type="scientific">Chryseolinea lacunae</name>
    <dbReference type="NCBI Taxonomy" id="2801331"/>
    <lineage>
        <taxon>Bacteria</taxon>
        <taxon>Pseudomonadati</taxon>
        <taxon>Bacteroidota</taxon>
        <taxon>Cytophagia</taxon>
        <taxon>Cytophagales</taxon>
        <taxon>Fulvivirgaceae</taxon>
        <taxon>Chryseolinea</taxon>
    </lineage>
</organism>
<dbReference type="RefSeq" id="WP_202009350.1">
    <property type="nucleotide sequence ID" value="NZ_JAERRB010000003.1"/>
</dbReference>
<dbReference type="Pfam" id="PF19777">
    <property type="entry name" value="DUF6263"/>
    <property type="match status" value="1"/>
</dbReference>
<evidence type="ECO:0000313" key="3">
    <source>
        <dbReference type="Proteomes" id="UP000613030"/>
    </source>
</evidence>
<proteinExistence type="predicted"/>
<evidence type="ECO:0000256" key="1">
    <source>
        <dbReference type="SAM" id="SignalP"/>
    </source>
</evidence>
<accession>A0ABS1KQT9</accession>
<evidence type="ECO:0000313" key="2">
    <source>
        <dbReference type="EMBL" id="MBL0741819.1"/>
    </source>
</evidence>
<keyword evidence="1" id="KW-0732">Signal</keyword>
<sequence>MKRYSLFFVLLVASAFTFPPADVKLEYSFRVGDEYTMVQSTKQTIKQTIMGMDQVAENAMSGNVKYKVVAVTATGAKLETQFTQMKNTTKSVMGEMVMDSQGEEQTVQNKLFKSMMNKVFYVILNKRGFVEDIENSENLWSGMKDLGLDAEKEAEVKKSMEQMMGKNSLKNSFEQAMVYYSDKKVKQGDTWVSKNGFPMEFPIQADNTWSLVSLAGADAKVNSDGVFSTIDKNKKVTLPGGFEAKVDLSGKQNTKASVNAKSGWPSNLAISSTLKGTMTLLAGGMIPQDMDVPMEILTETTYTITKK</sequence>
<evidence type="ECO:0008006" key="4">
    <source>
        <dbReference type="Google" id="ProtNLM"/>
    </source>
</evidence>
<reference evidence="2 3" key="1">
    <citation type="submission" date="2021-01" db="EMBL/GenBank/DDBJ databases">
        <title>Chryseolinea sp. Jin1 Genome sequencing and assembly.</title>
        <authorList>
            <person name="Kim I."/>
        </authorList>
    </citation>
    <scope>NUCLEOTIDE SEQUENCE [LARGE SCALE GENOMIC DNA]</scope>
    <source>
        <strain evidence="2 3">Jin1</strain>
    </source>
</reference>
<gene>
    <name evidence="2" type="ORF">JI741_11350</name>
</gene>
<dbReference type="Proteomes" id="UP000613030">
    <property type="component" value="Unassembled WGS sequence"/>
</dbReference>
<feature type="chain" id="PRO_5045912668" description="DUF4412 domain-containing protein" evidence="1">
    <location>
        <begin position="22"/>
        <end position="307"/>
    </location>
</feature>
<name>A0ABS1KQT9_9BACT</name>
<feature type="signal peptide" evidence="1">
    <location>
        <begin position="1"/>
        <end position="21"/>
    </location>
</feature>
<dbReference type="EMBL" id="JAERRB010000003">
    <property type="protein sequence ID" value="MBL0741819.1"/>
    <property type="molecule type" value="Genomic_DNA"/>
</dbReference>
<comment type="caution">
    <text evidence="2">The sequence shown here is derived from an EMBL/GenBank/DDBJ whole genome shotgun (WGS) entry which is preliminary data.</text>
</comment>